<dbReference type="SUPFAM" id="SSF52540">
    <property type="entry name" value="P-loop containing nucleoside triphosphate hydrolases"/>
    <property type="match status" value="1"/>
</dbReference>
<evidence type="ECO:0000256" key="4">
    <source>
        <dbReference type="ARBA" id="ARBA00022840"/>
    </source>
</evidence>
<proteinExistence type="predicted"/>
<feature type="domain" description="ABC transmembrane type-1" evidence="9">
    <location>
        <begin position="24"/>
        <end position="313"/>
    </location>
</feature>
<dbReference type="InterPro" id="IPR011527">
    <property type="entry name" value="ABC1_TM_dom"/>
</dbReference>
<evidence type="ECO:0000256" key="5">
    <source>
        <dbReference type="ARBA" id="ARBA00022989"/>
    </source>
</evidence>
<evidence type="ECO:0000259" key="8">
    <source>
        <dbReference type="PROSITE" id="PS50893"/>
    </source>
</evidence>
<evidence type="ECO:0000256" key="1">
    <source>
        <dbReference type="ARBA" id="ARBA00004651"/>
    </source>
</evidence>
<dbReference type="Gene3D" id="3.40.50.300">
    <property type="entry name" value="P-loop containing nucleotide triphosphate hydrolases"/>
    <property type="match status" value="1"/>
</dbReference>
<feature type="transmembrane region" description="Helical" evidence="7">
    <location>
        <begin position="146"/>
        <end position="163"/>
    </location>
</feature>
<keyword evidence="4 10" id="KW-0067">ATP-binding</keyword>
<sequence>MKREKQFRPDKIGDYFRIEWLPLVLVTVSGLIYNIGLLAAPWFEGRLAQCLADILGGNAAAPAMAMLVLAYILVTLLVQAARFIKRFYVRRFANNINRRMKGVLYANLVRQSRAALEKEGAGELMTKAISDVDDCVEGMRKFTTEVFDTGVALVGYIVMLLVYDWRLALLSLLFTPVSYVCAAGMKKPVQREGAAYKKAAGALRAATLDRARNAATYRNYGCETAREERYEDVLKNYERTAVRSNVWQSALPPLYLAVSEAGVLFILWFGAKNVLGTGWCAWNIAAFTTFLSCFTKLVVKSSKVAKLFNSVQKAEVSWRRIKPLMKLPEQLAPLEVPAPAAVTLKNLSFAYADEPIFAGLTLTAHPGDIIGITGPVACGKSTLGRVFLCEAPYGGSAKFGDKEFSNLTPRQISATVGYLGHDPELSADTVKNNVLCGGAQDIAPYLAAAALDGEVRAMEQGRDTVIGPSGTRLSGGQAQRLALARTLAHPRPVLVLDDPFSALDRHTEDTVFANLQTYAKDKVVFLISHRLYHFPQMRQVVFMEDGKTTVGTHDKLMAAVPAYRQLYESQTGGQQNENEQ</sequence>
<dbReference type="PROSITE" id="PS50929">
    <property type="entry name" value="ABC_TM1F"/>
    <property type="match status" value="1"/>
</dbReference>
<dbReference type="PANTHER" id="PTHR24221:SF654">
    <property type="entry name" value="ATP-BINDING CASSETTE SUB-FAMILY B MEMBER 6"/>
    <property type="match status" value="1"/>
</dbReference>
<reference evidence="10" key="1">
    <citation type="submission" date="2021-02" db="EMBL/GenBank/DDBJ databases">
        <title>Infant gut strain persistence is associated with maternal origin, phylogeny, and functional potential including surface adhesion and iron acquisition.</title>
        <authorList>
            <person name="Lou Y.C."/>
        </authorList>
    </citation>
    <scope>NUCLEOTIDE SEQUENCE</scope>
    <source>
        <strain evidence="10">L3_101_000M1_dasL3_101_000M1_concoct_87</strain>
    </source>
</reference>
<keyword evidence="5 7" id="KW-1133">Transmembrane helix</keyword>
<dbReference type="GO" id="GO:0005524">
    <property type="term" value="F:ATP binding"/>
    <property type="evidence" value="ECO:0007669"/>
    <property type="project" value="UniProtKB-KW"/>
</dbReference>
<organism evidence="10 11">
    <name type="scientific">Subdoligranulum variabile</name>
    <dbReference type="NCBI Taxonomy" id="214851"/>
    <lineage>
        <taxon>Bacteria</taxon>
        <taxon>Bacillati</taxon>
        <taxon>Bacillota</taxon>
        <taxon>Clostridia</taxon>
        <taxon>Eubacteriales</taxon>
        <taxon>Oscillospiraceae</taxon>
        <taxon>Subdoligranulum</taxon>
    </lineage>
</organism>
<evidence type="ECO:0000256" key="6">
    <source>
        <dbReference type="ARBA" id="ARBA00023136"/>
    </source>
</evidence>
<dbReference type="CDD" id="cd07346">
    <property type="entry name" value="ABC_6TM_exporters"/>
    <property type="match status" value="1"/>
</dbReference>
<feature type="domain" description="ABC transporter" evidence="8">
    <location>
        <begin position="342"/>
        <end position="569"/>
    </location>
</feature>
<dbReference type="GO" id="GO:0005886">
    <property type="term" value="C:plasma membrane"/>
    <property type="evidence" value="ECO:0007669"/>
    <property type="project" value="UniProtKB-SubCell"/>
</dbReference>
<dbReference type="Gene3D" id="1.20.1560.10">
    <property type="entry name" value="ABC transporter type 1, transmembrane domain"/>
    <property type="match status" value="1"/>
</dbReference>
<dbReference type="GO" id="GO:0140359">
    <property type="term" value="F:ABC-type transporter activity"/>
    <property type="evidence" value="ECO:0007669"/>
    <property type="project" value="InterPro"/>
</dbReference>
<protein>
    <submittedName>
        <fullName evidence="10">ABC transporter ATP-binding protein</fullName>
    </submittedName>
</protein>
<dbReference type="PANTHER" id="PTHR24221">
    <property type="entry name" value="ATP-BINDING CASSETTE SUB-FAMILY B"/>
    <property type="match status" value="1"/>
</dbReference>
<dbReference type="InterPro" id="IPR027417">
    <property type="entry name" value="P-loop_NTPase"/>
</dbReference>
<dbReference type="PROSITE" id="PS00211">
    <property type="entry name" value="ABC_TRANSPORTER_1"/>
    <property type="match status" value="1"/>
</dbReference>
<comment type="caution">
    <text evidence="10">The sequence shown here is derived from an EMBL/GenBank/DDBJ whole genome shotgun (WGS) entry which is preliminary data.</text>
</comment>
<dbReference type="PROSITE" id="PS50893">
    <property type="entry name" value="ABC_TRANSPORTER_2"/>
    <property type="match status" value="1"/>
</dbReference>
<dbReference type="Pfam" id="PF00005">
    <property type="entry name" value="ABC_tran"/>
    <property type="match status" value="1"/>
</dbReference>
<name>A0A943DGI0_9FIRM</name>
<evidence type="ECO:0000313" key="11">
    <source>
        <dbReference type="Proteomes" id="UP000759273"/>
    </source>
</evidence>
<dbReference type="GO" id="GO:0016887">
    <property type="term" value="F:ATP hydrolysis activity"/>
    <property type="evidence" value="ECO:0007669"/>
    <property type="project" value="InterPro"/>
</dbReference>
<dbReference type="InterPro" id="IPR003593">
    <property type="entry name" value="AAA+_ATPase"/>
</dbReference>
<keyword evidence="6 7" id="KW-0472">Membrane</keyword>
<evidence type="ECO:0000313" key="10">
    <source>
        <dbReference type="EMBL" id="MBS5332098.1"/>
    </source>
</evidence>
<dbReference type="InterPro" id="IPR036640">
    <property type="entry name" value="ABC1_TM_sf"/>
</dbReference>
<comment type="subcellular location">
    <subcellularLocation>
        <location evidence="1">Cell membrane</location>
        <topology evidence="1">Multi-pass membrane protein</topology>
    </subcellularLocation>
</comment>
<dbReference type="Proteomes" id="UP000759273">
    <property type="component" value="Unassembled WGS sequence"/>
</dbReference>
<evidence type="ECO:0000256" key="2">
    <source>
        <dbReference type="ARBA" id="ARBA00022692"/>
    </source>
</evidence>
<dbReference type="Pfam" id="PF00664">
    <property type="entry name" value="ABC_membrane"/>
    <property type="match status" value="1"/>
</dbReference>
<feature type="transmembrane region" description="Helical" evidence="7">
    <location>
        <begin position="63"/>
        <end position="84"/>
    </location>
</feature>
<dbReference type="CDD" id="cd03228">
    <property type="entry name" value="ABCC_MRP_Like"/>
    <property type="match status" value="1"/>
</dbReference>
<evidence type="ECO:0000256" key="7">
    <source>
        <dbReference type="SAM" id="Phobius"/>
    </source>
</evidence>
<keyword evidence="2 7" id="KW-0812">Transmembrane</keyword>
<dbReference type="InterPro" id="IPR017871">
    <property type="entry name" value="ABC_transporter-like_CS"/>
</dbReference>
<dbReference type="EMBL" id="JAGZGG010000010">
    <property type="protein sequence ID" value="MBS5332098.1"/>
    <property type="molecule type" value="Genomic_DNA"/>
</dbReference>
<gene>
    <name evidence="10" type="ORF">KHY36_06150</name>
</gene>
<dbReference type="InterPro" id="IPR003439">
    <property type="entry name" value="ABC_transporter-like_ATP-bd"/>
</dbReference>
<feature type="transmembrane region" description="Helical" evidence="7">
    <location>
        <begin position="20"/>
        <end position="43"/>
    </location>
</feature>
<keyword evidence="3" id="KW-0547">Nucleotide-binding</keyword>
<dbReference type="SUPFAM" id="SSF90123">
    <property type="entry name" value="ABC transporter transmembrane region"/>
    <property type="match status" value="1"/>
</dbReference>
<dbReference type="GO" id="GO:0034040">
    <property type="term" value="F:ATPase-coupled lipid transmembrane transporter activity"/>
    <property type="evidence" value="ECO:0007669"/>
    <property type="project" value="TreeGrafter"/>
</dbReference>
<evidence type="ECO:0000256" key="3">
    <source>
        <dbReference type="ARBA" id="ARBA00022741"/>
    </source>
</evidence>
<accession>A0A943DGI0</accession>
<dbReference type="InterPro" id="IPR039421">
    <property type="entry name" value="Type_1_exporter"/>
</dbReference>
<dbReference type="SMART" id="SM00382">
    <property type="entry name" value="AAA"/>
    <property type="match status" value="1"/>
</dbReference>
<dbReference type="AlphaFoldDB" id="A0A943DGI0"/>
<evidence type="ECO:0000259" key="9">
    <source>
        <dbReference type="PROSITE" id="PS50929"/>
    </source>
</evidence>